<keyword evidence="4" id="KW-0862">Zinc</keyword>
<dbReference type="InterPro" id="IPR036866">
    <property type="entry name" value="RibonucZ/Hydroxyglut_hydro"/>
</dbReference>
<keyword evidence="3 6" id="KW-0378">Hydrolase</keyword>
<evidence type="ECO:0000256" key="4">
    <source>
        <dbReference type="ARBA" id="ARBA00022833"/>
    </source>
</evidence>
<accession>T0ZNG7</accession>
<dbReference type="InterPro" id="IPR001279">
    <property type="entry name" value="Metallo-B-lactamas"/>
</dbReference>
<comment type="similarity">
    <text evidence="1">Belongs to the metallo-beta-lactamase superfamily.</text>
</comment>
<sequence length="180" mass="20007">FDSGLNQGLTERSKSFFEVSQNPDLGDQIMDMTRTNEVWATIYSHLHFDHSGGLFQSPGSVFRSAKAIIQESEVRFARRPNELSKGSYPAFALASKRARLVSGSARISGDISVTRTGGHSIGHQVAFFSVIGRKYLYPGDIFPSSFHIRPTHIPAIDSYPVDTLHWKKLLLKKVIGGDIR</sequence>
<feature type="domain" description="Metallo-beta-lactamase" evidence="5">
    <location>
        <begin position="41"/>
        <end position="172"/>
    </location>
</feature>
<dbReference type="InterPro" id="IPR051013">
    <property type="entry name" value="MBL_superfamily_lactonases"/>
</dbReference>
<evidence type="ECO:0000256" key="3">
    <source>
        <dbReference type="ARBA" id="ARBA00022801"/>
    </source>
</evidence>
<protein>
    <submittedName>
        <fullName evidence="6">Metal dependent hydrolase</fullName>
    </submittedName>
</protein>
<evidence type="ECO:0000256" key="1">
    <source>
        <dbReference type="ARBA" id="ARBA00007749"/>
    </source>
</evidence>
<feature type="non-terminal residue" evidence="6">
    <location>
        <position position="1"/>
    </location>
</feature>
<dbReference type="GO" id="GO:0046872">
    <property type="term" value="F:metal ion binding"/>
    <property type="evidence" value="ECO:0007669"/>
    <property type="project" value="UniProtKB-KW"/>
</dbReference>
<dbReference type="EMBL" id="AUZZ01010306">
    <property type="protein sequence ID" value="EQD30249.1"/>
    <property type="molecule type" value="Genomic_DNA"/>
</dbReference>
<dbReference type="Gene3D" id="3.60.15.10">
    <property type="entry name" value="Ribonuclease Z/Hydroxyacylglutathione hydrolase-like"/>
    <property type="match status" value="1"/>
</dbReference>
<dbReference type="PANTHER" id="PTHR42978">
    <property type="entry name" value="QUORUM-QUENCHING LACTONASE YTNP-RELATED-RELATED"/>
    <property type="match status" value="1"/>
</dbReference>
<dbReference type="AlphaFoldDB" id="T0ZNG7"/>
<dbReference type="GO" id="GO:0016787">
    <property type="term" value="F:hydrolase activity"/>
    <property type="evidence" value="ECO:0007669"/>
    <property type="project" value="UniProtKB-KW"/>
</dbReference>
<proteinExistence type="inferred from homology"/>
<evidence type="ECO:0000259" key="5">
    <source>
        <dbReference type="Pfam" id="PF00753"/>
    </source>
</evidence>
<comment type="caution">
    <text evidence="6">The sequence shown here is derived from an EMBL/GenBank/DDBJ whole genome shotgun (WGS) entry which is preliminary data.</text>
</comment>
<name>T0ZNG7_9ZZZZ</name>
<gene>
    <name evidence="6" type="ORF">B2A_14218</name>
</gene>
<dbReference type="SUPFAM" id="SSF56281">
    <property type="entry name" value="Metallo-hydrolase/oxidoreductase"/>
    <property type="match status" value="1"/>
</dbReference>
<evidence type="ECO:0000256" key="2">
    <source>
        <dbReference type="ARBA" id="ARBA00022723"/>
    </source>
</evidence>
<evidence type="ECO:0000313" key="6">
    <source>
        <dbReference type="EMBL" id="EQD30249.1"/>
    </source>
</evidence>
<reference evidence="6" key="1">
    <citation type="submission" date="2013-08" db="EMBL/GenBank/DDBJ databases">
        <authorList>
            <person name="Mendez C."/>
            <person name="Richter M."/>
            <person name="Ferrer M."/>
            <person name="Sanchez J."/>
        </authorList>
    </citation>
    <scope>NUCLEOTIDE SEQUENCE</scope>
</reference>
<reference evidence="6" key="2">
    <citation type="journal article" date="2014" name="ISME J.">
        <title>Microbial stratification in low pH oxic and suboxic macroscopic growths along an acid mine drainage.</title>
        <authorList>
            <person name="Mendez-Garcia C."/>
            <person name="Mesa V."/>
            <person name="Sprenger R.R."/>
            <person name="Richter M."/>
            <person name="Diez M.S."/>
            <person name="Solano J."/>
            <person name="Bargiela R."/>
            <person name="Golyshina O.V."/>
            <person name="Manteca A."/>
            <person name="Ramos J.L."/>
            <person name="Gallego J.R."/>
            <person name="Llorente I."/>
            <person name="Martins Dos Santos V.A."/>
            <person name="Jensen O.N."/>
            <person name="Pelaez A.I."/>
            <person name="Sanchez J."/>
            <person name="Ferrer M."/>
        </authorList>
    </citation>
    <scope>NUCLEOTIDE SEQUENCE</scope>
</reference>
<keyword evidence="2" id="KW-0479">Metal-binding</keyword>
<feature type="non-terminal residue" evidence="6">
    <location>
        <position position="180"/>
    </location>
</feature>
<organism evidence="6">
    <name type="scientific">mine drainage metagenome</name>
    <dbReference type="NCBI Taxonomy" id="410659"/>
    <lineage>
        <taxon>unclassified sequences</taxon>
        <taxon>metagenomes</taxon>
        <taxon>ecological metagenomes</taxon>
    </lineage>
</organism>
<dbReference type="Pfam" id="PF00753">
    <property type="entry name" value="Lactamase_B"/>
    <property type="match status" value="1"/>
</dbReference>